<reference evidence="4 5" key="1">
    <citation type="submission" date="2019-08" db="EMBL/GenBank/DDBJ databases">
        <title>Deep-cultivation of Planctomycetes and their phenomic and genomic characterization uncovers novel biology.</title>
        <authorList>
            <person name="Wiegand S."/>
            <person name="Jogler M."/>
            <person name="Boedeker C."/>
            <person name="Pinto D."/>
            <person name="Vollmers J."/>
            <person name="Rivas-Marin E."/>
            <person name="Kohn T."/>
            <person name="Peeters S.H."/>
            <person name="Heuer A."/>
            <person name="Rast P."/>
            <person name="Oberbeckmann S."/>
            <person name="Bunk B."/>
            <person name="Jeske O."/>
            <person name="Meyerdierks A."/>
            <person name="Storesund J.E."/>
            <person name="Kallscheuer N."/>
            <person name="Luecker S."/>
            <person name="Lage O.M."/>
            <person name="Pohl T."/>
            <person name="Merkel B.J."/>
            <person name="Hornburger P."/>
            <person name="Mueller R.-W."/>
            <person name="Bruemmer F."/>
            <person name="Labrenz M."/>
            <person name="Spormann A.M."/>
            <person name="Op den Camp H."/>
            <person name="Overmann J."/>
            <person name="Amann R."/>
            <person name="Jetten M.S.M."/>
            <person name="Mascher T."/>
            <person name="Medema M.H."/>
            <person name="Devos D.P."/>
            <person name="Kaster A.-K."/>
            <person name="Ovreas L."/>
            <person name="Rohde M."/>
            <person name="Galperin M.Y."/>
            <person name="Jogler C."/>
        </authorList>
    </citation>
    <scope>NUCLEOTIDE SEQUENCE [LARGE SCALE GENOMIC DNA]</scope>
    <source>
        <strain evidence="4 5">UC8</strain>
    </source>
</reference>
<dbReference type="KEGG" id="rul:UC8_43950"/>
<dbReference type="EMBL" id="CP042914">
    <property type="protein sequence ID" value="QEG42361.1"/>
    <property type="molecule type" value="Genomic_DNA"/>
</dbReference>
<evidence type="ECO:0000313" key="4">
    <source>
        <dbReference type="EMBL" id="QEG42361.1"/>
    </source>
</evidence>
<protein>
    <submittedName>
        <fullName evidence="4">Phospholipase/Carboxylesterase</fullName>
    </submittedName>
</protein>
<evidence type="ECO:0000256" key="2">
    <source>
        <dbReference type="ARBA" id="ARBA00022801"/>
    </source>
</evidence>
<dbReference type="OrthoDB" id="9795555at2"/>
<organism evidence="4 5">
    <name type="scientific">Roseimaritima ulvae</name>
    <dbReference type="NCBI Taxonomy" id="980254"/>
    <lineage>
        <taxon>Bacteria</taxon>
        <taxon>Pseudomonadati</taxon>
        <taxon>Planctomycetota</taxon>
        <taxon>Planctomycetia</taxon>
        <taxon>Pirellulales</taxon>
        <taxon>Pirellulaceae</taxon>
        <taxon>Roseimaritima</taxon>
    </lineage>
</organism>
<gene>
    <name evidence="4" type="ORF">UC8_43950</name>
</gene>
<sequence length="246" mass="26531">MKAYEKTIGDLDCVVLDGGPEASVAVVVCHGYGAPGDDLVPFGAQWAQQLGSQADKFRFVFPYAPLTLAELGMPSARAWWPLNMQKLMLAVEARQFEELHVHEPPGLDAARQKLTGTIDSVMESLSSEAPQLVLGGFSQGAMLTMDTTLRGVTTPPSLLLQMSGTLICRDQWRQAAAELAETNIKIIQSHGTSDPILPFDSATALRDLLTEQQLDVQFVPFAGPHTVGAEMLNASTEALKQLVEPS</sequence>
<dbReference type="AlphaFoldDB" id="A0A5B9R6W2"/>
<evidence type="ECO:0000313" key="5">
    <source>
        <dbReference type="Proteomes" id="UP000325286"/>
    </source>
</evidence>
<dbReference type="GO" id="GO:0016787">
    <property type="term" value="F:hydrolase activity"/>
    <property type="evidence" value="ECO:0007669"/>
    <property type="project" value="UniProtKB-KW"/>
</dbReference>
<keyword evidence="2" id="KW-0378">Hydrolase</keyword>
<dbReference type="InterPro" id="IPR003140">
    <property type="entry name" value="PLipase/COase/thioEstase"/>
</dbReference>
<evidence type="ECO:0000259" key="3">
    <source>
        <dbReference type="Pfam" id="PF02230"/>
    </source>
</evidence>
<dbReference type="RefSeq" id="WP_068131665.1">
    <property type="nucleotide sequence ID" value="NZ_CP042914.1"/>
</dbReference>
<keyword evidence="5" id="KW-1185">Reference proteome</keyword>
<dbReference type="InterPro" id="IPR029058">
    <property type="entry name" value="AB_hydrolase_fold"/>
</dbReference>
<name>A0A5B9R6W2_9BACT</name>
<proteinExistence type="inferred from homology"/>
<dbReference type="Gene3D" id="3.40.50.1820">
    <property type="entry name" value="alpha/beta hydrolase"/>
    <property type="match status" value="1"/>
</dbReference>
<dbReference type="InterPro" id="IPR050565">
    <property type="entry name" value="LYPA1-2/EST-like"/>
</dbReference>
<dbReference type="Proteomes" id="UP000325286">
    <property type="component" value="Chromosome"/>
</dbReference>
<comment type="similarity">
    <text evidence="1">Belongs to the AB hydrolase superfamily. AB hydrolase 2 family.</text>
</comment>
<evidence type="ECO:0000256" key="1">
    <source>
        <dbReference type="ARBA" id="ARBA00006499"/>
    </source>
</evidence>
<dbReference type="PANTHER" id="PTHR10655:SF17">
    <property type="entry name" value="LYSOPHOSPHOLIPASE-LIKE PROTEIN 1"/>
    <property type="match status" value="1"/>
</dbReference>
<feature type="domain" description="Phospholipase/carboxylesterase/thioesterase" evidence="3">
    <location>
        <begin position="16"/>
        <end position="236"/>
    </location>
</feature>
<dbReference type="PANTHER" id="PTHR10655">
    <property type="entry name" value="LYSOPHOSPHOLIPASE-RELATED"/>
    <property type="match status" value="1"/>
</dbReference>
<dbReference type="Pfam" id="PF02230">
    <property type="entry name" value="Abhydrolase_2"/>
    <property type="match status" value="1"/>
</dbReference>
<dbReference type="SUPFAM" id="SSF53474">
    <property type="entry name" value="alpha/beta-Hydrolases"/>
    <property type="match status" value="1"/>
</dbReference>
<accession>A0A5B9R6W2</accession>